<dbReference type="AlphaFoldDB" id="A0A5A9GHQ5"/>
<evidence type="ECO:0000259" key="1">
    <source>
        <dbReference type="Pfam" id="PF13274"/>
    </source>
</evidence>
<dbReference type="EMBL" id="VTTN01000009">
    <property type="protein sequence ID" value="KAA0593961.1"/>
    <property type="molecule type" value="Genomic_DNA"/>
</dbReference>
<dbReference type="RefSeq" id="WP_149233081.1">
    <property type="nucleotide sequence ID" value="NZ_JALJXJ010000009.1"/>
</dbReference>
<gene>
    <name evidence="2" type="ORF">FZ942_21215</name>
</gene>
<proteinExistence type="predicted"/>
<dbReference type="Pfam" id="PF13274">
    <property type="entry name" value="SocA_Panacea"/>
    <property type="match status" value="1"/>
</dbReference>
<name>A0A5A9GHQ5_AZOLI</name>
<sequence>MAKLSDVLAYVLGSYPHKHELSNARVNKIIYLADWHHALNYNQQITPISWYFDNYGPYVDDVKVTARKHPEIFKTEETSNFYGNPKLSFSLICDKPARLTEAERKSLDFAIEKTKKLYWDDFIKLIYSTHPIASSPRYSTLDLVQKAKEYRKLNKTT</sequence>
<dbReference type="Proteomes" id="UP000324927">
    <property type="component" value="Unassembled WGS sequence"/>
</dbReference>
<evidence type="ECO:0000313" key="2">
    <source>
        <dbReference type="EMBL" id="KAA0593961.1"/>
    </source>
</evidence>
<protein>
    <submittedName>
        <fullName evidence="2">DUF4065 domain-containing protein</fullName>
    </submittedName>
</protein>
<reference evidence="2 3" key="1">
    <citation type="submission" date="2019-08" db="EMBL/GenBank/DDBJ databases">
        <authorList>
            <person name="Grouzdev D."/>
            <person name="Tikhonova E."/>
            <person name="Kravchenko I."/>
        </authorList>
    </citation>
    <scope>NUCLEOTIDE SEQUENCE [LARGE SCALE GENOMIC DNA]</scope>
    <source>
        <strain evidence="2 3">59b</strain>
    </source>
</reference>
<dbReference type="OrthoDB" id="5196093at2"/>
<evidence type="ECO:0000313" key="3">
    <source>
        <dbReference type="Proteomes" id="UP000324927"/>
    </source>
</evidence>
<dbReference type="InterPro" id="IPR025272">
    <property type="entry name" value="SocA_Panacea"/>
</dbReference>
<comment type="caution">
    <text evidence="2">The sequence shown here is derived from an EMBL/GenBank/DDBJ whole genome shotgun (WGS) entry which is preliminary data.</text>
</comment>
<keyword evidence="3" id="KW-1185">Reference proteome</keyword>
<feature type="domain" description="Antitoxin SocA-like Panacea" evidence="1">
    <location>
        <begin position="26"/>
        <end position="129"/>
    </location>
</feature>
<organism evidence="2 3">
    <name type="scientific">Azospirillum lipoferum</name>
    <dbReference type="NCBI Taxonomy" id="193"/>
    <lineage>
        <taxon>Bacteria</taxon>
        <taxon>Pseudomonadati</taxon>
        <taxon>Pseudomonadota</taxon>
        <taxon>Alphaproteobacteria</taxon>
        <taxon>Rhodospirillales</taxon>
        <taxon>Azospirillaceae</taxon>
        <taxon>Azospirillum</taxon>
    </lineage>
</organism>
<accession>A0A5A9GHQ5</accession>